<feature type="domain" description="Secretion system C-terminal sorting" evidence="2">
    <location>
        <begin position="600"/>
        <end position="674"/>
    </location>
</feature>
<name>A0ABP7U264_9BACT</name>
<evidence type="ECO:0000259" key="3">
    <source>
        <dbReference type="Pfam" id="PF24907"/>
    </source>
</evidence>
<proteinExistence type="predicted"/>
<feature type="chain" id="PRO_5047436663" description="Secretion system C-terminal sorting domain-containing protein" evidence="1">
    <location>
        <begin position="31"/>
        <end position="679"/>
    </location>
</feature>
<dbReference type="SUPFAM" id="SSF49313">
    <property type="entry name" value="Cadherin-like"/>
    <property type="match status" value="1"/>
</dbReference>
<dbReference type="InterPro" id="IPR026444">
    <property type="entry name" value="Secre_tail"/>
</dbReference>
<dbReference type="RefSeq" id="WP_345053278.1">
    <property type="nucleotide sequence ID" value="NZ_BAABDK010000016.1"/>
</dbReference>
<feature type="domain" description="Integrin beta-like protein A-E N-terminal" evidence="3">
    <location>
        <begin position="34"/>
        <end position="154"/>
    </location>
</feature>
<evidence type="ECO:0000313" key="5">
    <source>
        <dbReference type="Proteomes" id="UP001501469"/>
    </source>
</evidence>
<dbReference type="Pfam" id="PF18962">
    <property type="entry name" value="Por_Secre_tail"/>
    <property type="match status" value="1"/>
</dbReference>
<evidence type="ECO:0008006" key="6">
    <source>
        <dbReference type="Google" id="ProtNLM"/>
    </source>
</evidence>
<evidence type="ECO:0000259" key="2">
    <source>
        <dbReference type="Pfam" id="PF18962"/>
    </source>
</evidence>
<dbReference type="InterPro" id="IPR056844">
    <property type="entry name" value="SibA-E_N"/>
</dbReference>
<dbReference type="Gene3D" id="2.60.40.10">
    <property type="entry name" value="Immunoglobulins"/>
    <property type="match status" value="2"/>
</dbReference>
<dbReference type="InterPro" id="IPR013783">
    <property type="entry name" value="Ig-like_fold"/>
</dbReference>
<organism evidence="4 5">
    <name type="scientific">Hymenobacter glaciei</name>
    <dbReference type="NCBI Taxonomy" id="877209"/>
    <lineage>
        <taxon>Bacteria</taxon>
        <taxon>Pseudomonadati</taxon>
        <taxon>Bacteroidota</taxon>
        <taxon>Cytophagia</taxon>
        <taxon>Cytophagales</taxon>
        <taxon>Hymenobacteraceae</taxon>
        <taxon>Hymenobacter</taxon>
    </lineage>
</organism>
<feature type="signal peptide" evidence="1">
    <location>
        <begin position="1"/>
        <end position="30"/>
    </location>
</feature>
<sequence>MRVASPLRFGLLVLSLLCTLLLAASAPAQASHFRYGSLTWQTVSTNAAGQTTVKFKVTQAFREDFPWAVPPVVGGTEYTGPLDFGDGNSAPINLVITSINFSDISFFGEAEITHTYAAAPAGTKYTALYTSNARIGTLQNNANQAWNVFTDVTVGTTNNSPVSTLPAIVNLAVGQAAATFTVPGSDSSPLTFSLVPSGGLAPYASFIQAPGLSITPTGVASFPTTGKSIGALYNAIVAISDGSTTIMVDFIIRMVGPSQSPLFDYSPGLTPADGSTIQVVAGNAMSFNVQAYDPDAGDVVTLQGTGLPPGSVFPAVAAANPVASTFSWTPTAGDVGPHVLSFTAQDPAGVQALTSVTINVTLCNLSLQTSSSDVTCNGGSNGTVDLTVTGATGTPTYAWTGPGTFTATTEDLTGLSPGTYSVTVTDANNCRKTATATVGQPAPVPTPVITPTATSSVFTGGPVTTIYLGYGPQSVQLTASNGDGTYSWSPAAGLSTTTGATVLAAPTTTTTYTVTATNAAGCTATATITIAVIDVRCGNKNDKVLVCHNGHEICISPNAVNTHLTSPSHTDYLGACQALGRSLAADNTAAVDEAASLEAYPNPAAGQATVSFRNATASPAKLLLYNYLGAVVATLYDGPTEAGQLYSVTVDSKNLPSGVYYCRLAINGEVRTTRLSVVK</sequence>
<keyword evidence="5" id="KW-1185">Reference proteome</keyword>
<dbReference type="InterPro" id="IPR025667">
    <property type="entry name" value="SprB_repeat"/>
</dbReference>
<keyword evidence="1" id="KW-0732">Signal</keyword>
<dbReference type="InterPro" id="IPR015919">
    <property type="entry name" value="Cadherin-like_sf"/>
</dbReference>
<dbReference type="Pfam" id="PF13573">
    <property type="entry name" value="SprB"/>
    <property type="match status" value="1"/>
</dbReference>
<dbReference type="NCBIfam" id="TIGR04183">
    <property type="entry name" value="Por_Secre_tail"/>
    <property type="match status" value="1"/>
</dbReference>
<gene>
    <name evidence="4" type="ORF">GCM10022409_18610</name>
</gene>
<evidence type="ECO:0000313" key="4">
    <source>
        <dbReference type="EMBL" id="GAA4034497.1"/>
    </source>
</evidence>
<reference evidence="5" key="1">
    <citation type="journal article" date="2019" name="Int. J. Syst. Evol. Microbiol.">
        <title>The Global Catalogue of Microorganisms (GCM) 10K type strain sequencing project: providing services to taxonomists for standard genome sequencing and annotation.</title>
        <authorList>
            <consortium name="The Broad Institute Genomics Platform"/>
            <consortium name="The Broad Institute Genome Sequencing Center for Infectious Disease"/>
            <person name="Wu L."/>
            <person name="Ma J."/>
        </authorList>
    </citation>
    <scope>NUCLEOTIDE SEQUENCE [LARGE SCALE GENOMIC DNA]</scope>
    <source>
        <strain evidence="5">JCM 17225</strain>
    </source>
</reference>
<evidence type="ECO:0000256" key="1">
    <source>
        <dbReference type="SAM" id="SignalP"/>
    </source>
</evidence>
<comment type="caution">
    <text evidence="4">The sequence shown here is derived from an EMBL/GenBank/DDBJ whole genome shotgun (WGS) entry which is preliminary data.</text>
</comment>
<protein>
    <recommendedName>
        <fullName evidence="6">Secretion system C-terminal sorting domain-containing protein</fullName>
    </recommendedName>
</protein>
<dbReference type="Proteomes" id="UP001501469">
    <property type="component" value="Unassembled WGS sequence"/>
</dbReference>
<accession>A0ABP7U264</accession>
<dbReference type="EMBL" id="BAABDK010000016">
    <property type="protein sequence ID" value="GAA4034497.1"/>
    <property type="molecule type" value="Genomic_DNA"/>
</dbReference>
<dbReference type="Pfam" id="PF24907">
    <property type="entry name" value="SIBA-E_N"/>
    <property type="match status" value="1"/>
</dbReference>